<comment type="caution">
    <text evidence="9">The sequence shown here is derived from an EMBL/GenBank/DDBJ whole genome shotgun (WGS) entry which is preliminary data.</text>
</comment>
<dbReference type="PROSITE" id="PS50275">
    <property type="entry name" value="SAC"/>
    <property type="match status" value="1"/>
</dbReference>
<keyword evidence="7" id="KW-0812">Transmembrane</keyword>
<keyword evidence="7" id="KW-1133">Transmembrane helix</keyword>
<dbReference type="GO" id="GO:0043812">
    <property type="term" value="F:phosphatidylinositol-4-phosphate phosphatase activity"/>
    <property type="evidence" value="ECO:0007669"/>
    <property type="project" value="TreeGrafter"/>
</dbReference>
<dbReference type="PANTHER" id="PTHR45662:SF2">
    <property type="entry name" value="PHOSPHATIDYLINOSITOL-3-PHOSPHATASE SAC1"/>
    <property type="match status" value="1"/>
</dbReference>
<dbReference type="EMBL" id="JARQZJ010000127">
    <property type="protein sequence ID" value="KAK9890978.1"/>
    <property type="molecule type" value="Genomic_DNA"/>
</dbReference>
<gene>
    <name evidence="9" type="ORF">WA026_013316</name>
</gene>
<dbReference type="Proteomes" id="UP001431783">
    <property type="component" value="Unassembled WGS sequence"/>
</dbReference>
<name>A0AAW1V774_9CUCU</name>
<feature type="domain" description="SAC" evidence="8">
    <location>
        <begin position="1"/>
        <end position="108"/>
    </location>
</feature>
<evidence type="ECO:0000259" key="8">
    <source>
        <dbReference type="PROSITE" id="PS50275"/>
    </source>
</evidence>
<protein>
    <recommendedName>
        <fullName evidence="4">Phosphatidylinositol-3-phosphatase SAC1</fullName>
        <ecNumber evidence="1">3.1.3.64</ecNumber>
    </recommendedName>
    <alternativeName>
        <fullName evidence="6">Phosphatidylinositol-4-phosphate phosphatase</fullName>
    </alternativeName>
    <alternativeName>
        <fullName evidence="5">Suppressor of actin mutations 1-like protein</fullName>
    </alternativeName>
</protein>
<comment type="catalytic activity">
    <reaction evidence="3">
        <text>a 1,2-diacyl-sn-glycero-3-phospho-(1D-myo-inositol 4-phosphate) + H2O = a 1,2-diacyl-sn-glycero-3-phospho-(1D-myo-inositol) + phosphate</text>
        <dbReference type="Rhea" id="RHEA:55652"/>
        <dbReference type="ChEBI" id="CHEBI:15377"/>
        <dbReference type="ChEBI" id="CHEBI:43474"/>
        <dbReference type="ChEBI" id="CHEBI:57880"/>
        <dbReference type="ChEBI" id="CHEBI:58178"/>
    </reaction>
    <physiologicalReaction direction="left-to-right" evidence="3">
        <dbReference type="Rhea" id="RHEA:55653"/>
    </physiologicalReaction>
</comment>
<evidence type="ECO:0000256" key="3">
    <source>
        <dbReference type="ARBA" id="ARBA00036807"/>
    </source>
</evidence>
<evidence type="ECO:0000313" key="10">
    <source>
        <dbReference type="Proteomes" id="UP001431783"/>
    </source>
</evidence>
<dbReference type="GO" id="GO:0004438">
    <property type="term" value="F:phosphatidylinositol-3-phosphate phosphatase activity"/>
    <property type="evidence" value="ECO:0007669"/>
    <property type="project" value="UniProtKB-EC"/>
</dbReference>
<evidence type="ECO:0000256" key="4">
    <source>
        <dbReference type="ARBA" id="ARBA00040795"/>
    </source>
</evidence>
<evidence type="ECO:0000256" key="1">
    <source>
        <dbReference type="ARBA" id="ARBA00013038"/>
    </source>
</evidence>
<dbReference type="PANTHER" id="PTHR45662">
    <property type="entry name" value="PHOSPHATIDYLINOSITIDE PHOSPHATASE SAC1"/>
    <property type="match status" value="1"/>
</dbReference>
<dbReference type="InterPro" id="IPR002013">
    <property type="entry name" value="SAC_dom"/>
</dbReference>
<keyword evidence="7" id="KW-0472">Membrane</keyword>
<reference evidence="9 10" key="1">
    <citation type="submission" date="2023-03" db="EMBL/GenBank/DDBJ databases">
        <title>Genome insight into feeding habits of ladybird beetles.</title>
        <authorList>
            <person name="Li H.-S."/>
            <person name="Huang Y.-H."/>
            <person name="Pang H."/>
        </authorList>
    </citation>
    <scope>NUCLEOTIDE SEQUENCE [LARGE SCALE GENOMIC DNA]</scope>
    <source>
        <strain evidence="9">SYSU_2023b</strain>
        <tissue evidence="9">Whole body</tissue>
    </source>
</reference>
<dbReference type="GO" id="GO:0046856">
    <property type="term" value="P:phosphatidylinositol dephosphorylation"/>
    <property type="evidence" value="ECO:0007669"/>
    <property type="project" value="TreeGrafter"/>
</dbReference>
<keyword evidence="10" id="KW-1185">Reference proteome</keyword>
<evidence type="ECO:0000256" key="2">
    <source>
        <dbReference type="ARBA" id="ARBA00036631"/>
    </source>
</evidence>
<comment type="catalytic activity">
    <reaction evidence="2">
        <text>a 1,2-diacyl-sn-glycero-3-phospho-(1D-myo-inositol-3-phosphate) + H2O = a 1,2-diacyl-sn-glycero-3-phospho-(1D-myo-inositol) + phosphate</text>
        <dbReference type="Rhea" id="RHEA:12316"/>
        <dbReference type="ChEBI" id="CHEBI:15377"/>
        <dbReference type="ChEBI" id="CHEBI:43474"/>
        <dbReference type="ChEBI" id="CHEBI:57880"/>
        <dbReference type="ChEBI" id="CHEBI:58088"/>
        <dbReference type="EC" id="3.1.3.64"/>
    </reaction>
    <physiologicalReaction direction="left-to-right" evidence="2">
        <dbReference type="Rhea" id="RHEA:12317"/>
    </physiologicalReaction>
</comment>
<feature type="transmembrane region" description="Helical" evidence="7">
    <location>
        <begin position="173"/>
        <end position="193"/>
    </location>
</feature>
<dbReference type="AlphaFoldDB" id="A0AAW1V774"/>
<proteinExistence type="predicted"/>
<feature type="transmembrane region" description="Helical" evidence="7">
    <location>
        <begin position="205"/>
        <end position="223"/>
    </location>
</feature>
<dbReference type="GO" id="GO:0005783">
    <property type="term" value="C:endoplasmic reticulum"/>
    <property type="evidence" value="ECO:0007669"/>
    <property type="project" value="TreeGrafter"/>
</dbReference>
<evidence type="ECO:0000256" key="7">
    <source>
        <dbReference type="SAM" id="Phobius"/>
    </source>
</evidence>
<accession>A0AAW1V774</accession>
<dbReference type="EC" id="3.1.3.64" evidence="1"/>
<sequence length="235" mass="26618">MSKNALGSLSILMDRITPDLEEHGFFLMLRDGSLSSLQEGVFRTNCIDCLDRTNVVQSMLAHMNLEIVLKKLQILGPRDSLSKQTSFEILYKNIWADNADVISTQYSGTGALKTDFTRTGKRTKMGVLQDGANSLVRYYKNNFTDGFRQDAIDLFLGNADILTPLKVERGWRYVTFPSVLLIAMAMFVASAVFPQRYSTESLMYLLFWGSMVTATATTIFRYGKEFIDRPRLTQI</sequence>
<evidence type="ECO:0000256" key="6">
    <source>
        <dbReference type="ARBA" id="ARBA00041911"/>
    </source>
</evidence>
<evidence type="ECO:0000256" key="5">
    <source>
        <dbReference type="ARBA" id="ARBA00041396"/>
    </source>
</evidence>
<organism evidence="9 10">
    <name type="scientific">Henosepilachna vigintioctopunctata</name>
    <dbReference type="NCBI Taxonomy" id="420089"/>
    <lineage>
        <taxon>Eukaryota</taxon>
        <taxon>Metazoa</taxon>
        <taxon>Ecdysozoa</taxon>
        <taxon>Arthropoda</taxon>
        <taxon>Hexapoda</taxon>
        <taxon>Insecta</taxon>
        <taxon>Pterygota</taxon>
        <taxon>Neoptera</taxon>
        <taxon>Endopterygota</taxon>
        <taxon>Coleoptera</taxon>
        <taxon>Polyphaga</taxon>
        <taxon>Cucujiformia</taxon>
        <taxon>Coccinelloidea</taxon>
        <taxon>Coccinellidae</taxon>
        <taxon>Epilachninae</taxon>
        <taxon>Epilachnini</taxon>
        <taxon>Henosepilachna</taxon>
    </lineage>
</organism>
<evidence type="ECO:0000313" key="9">
    <source>
        <dbReference type="EMBL" id="KAK9890978.1"/>
    </source>
</evidence>